<dbReference type="InterPro" id="IPR037294">
    <property type="entry name" value="ABC_BtuC-like"/>
</dbReference>
<dbReference type="PANTHER" id="PTHR30472:SF65">
    <property type="entry name" value="SIDEROPHORE TRANSPORT SYSTEM PERMEASE PROTEIN YFIZ-RELATED"/>
    <property type="match status" value="1"/>
</dbReference>
<dbReference type="GO" id="GO:0033214">
    <property type="term" value="P:siderophore-iron import into cell"/>
    <property type="evidence" value="ECO:0007669"/>
    <property type="project" value="TreeGrafter"/>
</dbReference>
<accession>A0A6N9Q540</accession>
<evidence type="ECO:0000256" key="5">
    <source>
        <dbReference type="ARBA" id="ARBA00022692"/>
    </source>
</evidence>
<protein>
    <submittedName>
        <fullName evidence="9">Iron ABC transporter permease</fullName>
    </submittedName>
</protein>
<proteinExistence type="inferred from homology"/>
<evidence type="ECO:0000256" key="3">
    <source>
        <dbReference type="ARBA" id="ARBA00022448"/>
    </source>
</evidence>
<evidence type="ECO:0000256" key="6">
    <source>
        <dbReference type="ARBA" id="ARBA00022989"/>
    </source>
</evidence>
<feature type="transmembrane region" description="Helical" evidence="8">
    <location>
        <begin position="63"/>
        <end position="83"/>
    </location>
</feature>
<sequence length="336" mass="36380">MTSVFNHTTKRWLGLFLLFNLLFILFISSIKFGEYSTQWKDILYAFTHFDYSNEHVIIRDVRFPRALIAICIGANLGIAGALLQSLTRNPLADTGILGINGGASLLVVLAVTLFSISSLNQFTWIAFLGAAIFGTIVYALGQTTKGDHSPIRLTLAGAAVAAFTTSLSHAFLIINASALDEVLFWISGSIAGRNMAMLIEIFPYMLIGWIGSILIAKKIDALQLGEDVAKSLGQNTVWVKLTMGLLIIILAGSSVAIAGPISFVGLIIPHMARFFVGLNSRWVIIYSGLLGASLLLLADMISRLIAMPQEVPVGVTTAIIGVPFFIYIVRKGRMQS</sequence>
<dbReference type="Proteomes" id="UP000448943">
    <property type="component" value="Unassembled WGS sequence"/>
</dbReference>
<feature type="transmembrane region" description="Helical" evidence="8">
    <location>
        <begin position="237"/>
        <end position="268"/>
    </location>
</feature>
<keyword evidence="5 8" id="KW-0812">Transmembrane</keyword>
<comment type="subcellular location">
    <subcellularLocation>
        <location evidence="1">Cell membrane</location>
        <topology evidence="1">Multi-pass membrane protein</topology>
    </subcellularLocation>
</comment>
<evidence type="ECO:0000256" key="7">
    <source>
        <dbReference type="ARBA" id="ARBA00023136"/>
    </source>
</evidence>
<feature type="transmembrane region" description="Helical" evidence="8">
    <location>
        <begin position="95"/>
        <end position="116"/>
    </location>
</feature>
<dbReference type="SUPFAM" id="SSF81345">
    <property type="entry name" value="ABC transporter involved in vitamin B12 uptake, BtuC"/>
    <property type="match status" value="1"/>
</dbReference>
<feature type="transmembrane region" description="Helical" evidence="8">
    <location>
        <begin position="122"/>
        <end position="141"/>
    </location>
</feature>
<keyword evidence="3" id="KW-0813">Transport</keyword>
<feature type="transmembrane region" description="Helical" evidence="8">
    <location>
        <begin position="194"/>
        <end position="216"/>
    </location>
</feature>
<name>A0A6N9Q540_9BACL</name>
<feature type="transmembrane region" description="Helical" evidence="8">
    <location>
        <begin position="153"/>
        <end position="174"/>
    </location>
</feature>
<evidence type="ECO:0000256" key="1">
    <source>
        <dbReference type="ARBA" id="ARBA00004651"/>
    </source>
</evidence>
<evidence type="ECO:0000256" key="4">
    <source>
        <dbReference type="ARBA" id="ARBA00022475"/>
    </source>
</evidence>
<dbReference type="OrthoDB" id="9811721at2"/>
<feature type="transmembrane region" description="Helical" evidence="8">
    <location>
        <begin position="280"/>
        <end position="298"/>
    </location>
</feature>
<comment type="similarity">
    <text evidence="2">Belongs to the binding-protein-dependent transport system permease family. FecCD subfamily.</text>
</comment>
<dbReference type="EMBL" id="SIJB01000028">
    <property type="protein sequence ID" value="NBI29890.1"/>
    <property type="molecule type" value="Genomic_DNA"/>
</dbReference>
<evidence type="ECO:0000313" key="9">
    <source>
        <dbReference type="EMBL" id="NBI29890.1"/>
    </source>
</evidence>
<reference evidence="9 10" key="1">
    <citation type="submission" date="2019-01" db="EMBL/GenBank/DDBJ databases">
        <title>Chengkuizengella sp. nov., isolated from deep-sea sediment of East Pacific Ocean.</title>
        <authorList>
            <person name="Yang J."/>
            <person name="Lai Q."/>
            <person name="Shao Z."/>
        </authorList>
    </citation>
    <scope>NUCLEOTIDE SEQUENCE [LARGE SCALE GENOMIC DNA]</scope>
    <source>
        <strain evidence="9 10">YPA3-1-1</strain>
    </source>
</reference>
<organism evidence="9 10">
    <name type="scientific">Chengkuizengella marina</name>
    <dbReference type="NCBI Taxonomy" id="2507566"/>
    <lineage>
        <taxon>Bacteria</taxon>
        <taxon>Bacillati</taxon>
        <taxon>Bacillota</taxon>
        <taxon>Bacilli</taxon>
        <taxon>Bacillales</taxon>
        <taxon>Paenibacillaceae</taxon>
        <taxon>Chengkuizengella</taxon>
    </lineage>
</organism>
<keyword evidence="7 8" id="KW-0472">Membrane</keyword>
<feature type="transmembrane region" description="Helical" evidence="8">
    <location>
        <begin position="310"/>
        <end position="329"/>
    </location>
</feature>
<dbReference type="CDD" id="cd06550">
    <property type="entry name" value="TM_ABC_iron-siderophores_like"/>
    <property type="match status" value="1"/>
</dbReference>
<dbReference type="GO" id="GO:0005886">
    <property type="term" value="C:plasma membrane"/>
    <property type="evidence" value="ECO:0007669"/>
    <property type="project" value="UniProtKB-SubCell"/>
</dbReference>
<keyword evidence="10" id="KW-1185">Reference proteome</keyword>
<comment type="caution">
    <text evidence="9">The sequence shown here is derived from an EMBL/GenBank/DDBJ whole genome shotgun (WGS) entry which is preliminary data.</text>
</comment>
<keyword evidence="4" id="KW-1003">Cell membrane</keyword>
<dbReference type="AlphaFoldDB" id="A0A6N9Q540"/>
<dbReference type="Gene3D" id="1.10.3470.10">
    <property type="entry name" value="ABC transporter involved in vitamin B12 uptake, BtuC"/>
    <property type="match status" value="1"/>
</dbReference>
<dbReference type="Pfam" id="PF01032">
    <property type="entry name" value="FecCD"/>
    <property type="match status" value="1"/>
</dbReference>
<keyword evidence="6 8" id="KW-1133">Transmembrane helix</keyword>
<feature type="transmembrane region" description="Helical" evidence="8">
    <location>
        <begin position="12"/>
        <end position="30"/>
    </location>
</feature>
<dbReference type="GO" id="GO:0022857">
    <property type="term" value="F:transmembrane transporter activity"/>
    <property type="evidence" value="ECO:0007669"/>
    <property type="project" value="InterPro"/>
</dbReference>
<dbReference type="PANTHER" id="PTHR30472">
    <property type="entry name" value="FERRIC ENTEROBACTIN TRANSPORT SYSTEM PERMEASE PROTEIN"/>
    <property type="match status" value="1"/>
</dbReference>
<evidence type="ECO:0000313" key="10">
    <source>
        <dbReference type="Proteomes" id="UP000448943"/>
    </source>
</evidence>
<evidence type="ECO:0000256" key="2">
    <source>
        <dbReference type="ARBA" id="ARBA00007935"/>
    </source>
</evidence>
<evidence type="ECO:0000256" key="8">
    <source>
        <dbReference type="SAM" id="Phobius"/>
    </source>
</evidence>
<dbReference type="RefSeq" id="WP_160646699.1">
    <property type="nucleotide sequence ID" value="NZ_SIJB01000028.1"/>
</dbReference>
<gene>
    <name evidence="9" type="ORF">ERL59_13070</name>
</gene>
<dbReference type="FunFam" id="1.10.3470.10:FF:000001">
    <property type="entry name" value="Vitamin B12 ABC transporter permease BtuC"/>
    <property type="match status" value="1"/>
</dbReference>
<dbReference type="InterPro" id="IPR000522">
    <property type="entry name" value="ABC_transptr_permease_BtuC"/>
</dbReference>